<evidence type="ECO:0000256" key="3">
    <source>
        <dbReference type="ARBA" id="ARBA00022729"/>
    </source>
</evidence>
<dbReference type="AlphaFoldDB" id="A0A6B2H0Z0"/>
<dbReference type="InterPro" id="IPR039424">
    <property type="entry name" value="SBP_5"/>
</dbReference>
<evidence type="ECO:0000256" key="2">
    <source>
        <dbReference type="ARBA" id="ARBA00022448"/>
    </source>
</evidence>
<reference evidence="5 6" key="1">
    <citation type="submission" date="2020-01" db="EMBL/GenBank/DDBJ databases">
        <authorList>
            <person name="Kim M.K."/>
        </authorList>
    </citation>
    <scope>NUCLEOTIDE SEQUENCE [LARGE SCALE GENOMIC DNA]</scope>
    <source>
        <strain evidence="5 6">BT213</strain>
    </source>
</reference>
<organism evidence="5 6">
    <name type="scientific">Pontibacter fetidus</name>
    <dbReference type="NCBI Taxonomy" id="2700082"/>
    <lineage>
        <taxon>Bacteria</taxon>
        <taxon>Pseudomonadati</taxon>
        <taxon>Bacteroidota</taxon>
        <taxon>Cytophagia</taxon>
        <taxon>Cytophagales</taxon>
        <taxon>Hymenobacteraceae</taxon>
        <taxon>Pontibacter</taxon>
    </lineage>
</organism>
<dbReference type="PANTHER" id="PTHR30290:SF9">
    <property type="entry name" value="OLIGOPEPTIDE-BINDING PROTEIN APPA"/>
    <property type="match status" value="1"/>
</dbReference>
<dbReference type="GO" id="GO:0015833">
    <property type="term" value="P:peptide transport"/>
    <property type="evidence" value="ECO:0007669"/>
    <property type="project" value="TreeGrafter"/>
</dbReference>
<feature type="domain" description="Solute-binding protein family 5" evidence="4">
    <location>
        <begin position="39"/>
        <end position="441"/>
    </location>
</feature>
<keyword evidence="3" id="KW-0732">Signal</keyword>
<evidence type="ECO:0000313" key="6">
    <source>
        <dbReference type="Proteomes" id="UP000478546"/>
    </source>
</evidence>
<dbReference type="InterPro" id="IPR030678">
    <property type="entry name" value="Peptide/Ni-bd"/>
</dbReference>
<dbReference type="InterPro" id="IPR000914">
    <property type="entry name" value="SBP_5_dom"/>
</dbReference>
<dbReference type="GO" id="GO:1904680">
    <property type="term" value="F:peptide transmembrane transporter activity"/>
    <property type="evidence" value="ECO:0007669"/>
    <property type="project" value="TreeGrafter"/>
</dbReference>
<evidence type="ECO:0000256" key="1">
    <source>
        <dbReference type="ARBA" id="ARBA00005695"/>
    </source>
</evidence>
<sequence>MSSDPQTLSPVNYSDSNGLQVINLLFHSLLGADLEDDQLKPVLAKSLPLIEQKDSVTLITYELREEAEWTNGSPVTSDDIAFTLKVLKAPLVQNEMMKPQVAFIRDLIQDKENKRRFTLVCDGFTPEMELLSGDFFILPAYLFDPENLLKSIPVAAFTDSLSKLENNKNVKAFAAWFNTPAFNNNGQTLQGSAGYLLEKWVPGQTLTLKQKKNWWGKEAKASNLTANPKRITLQVIPDNTTALLATKNGQLDVLSDIAALEFDKLKSNKDFLKNYELHTPQSYSSVYVGINSRLPKFSDKQTRQAIAYLLDVANFIKVTQQQYATPTVGIIPPNVTAYYNTNLKPYAFNVTKAKQLLQAAGWQERNNGWFRTINGKEQPLTIAISYKAGNTVLESSALIFQQSAAKLNIPVQVEAQEGNLFNQNLKAHNFEVFLRTLTGNPFAFNFTALLHTSFAEKGGTNYTGFGNAESDALLQAINTAPNPEQKALHLKKLQQVMQEEATFIPLYYQKERIAIHKRFGNAKISGLKPNYDVSAFELKQ</sequence>
<keyword evidence="2" id="KW-0813">Transport</keyword>
<dbReference type="SUPFAM" id="SSF53850">
    <property type="entry name" value="Periplasmic binding protein-like II"/>
    <property type="match status" value="1"/>
</dbReference>
<dbReference type="PANTHER" id="PTHR30290">
    <property type="entry name" value="PERIPLASMIC BINDING COMPONENT OF ABC TRANSPORTER"/>
    <property type="match status" value="1"/>
</dbReference>
<name>A0A6B2H0Z0_9BACT</name>
<keyword evidence="6" id="KW-1185">Reference proteome</keyword>
<proteinExistence type="inferred from homology"/>
<dbReference type="PIRSF" id="PIRSF002741">
    <property type="entry name" value="MppA"/>
    <property type="match status" value="1"/>
</dbReference>
<dbReference type="GO" id="GO:0030288">
    <property type="term" value="C:outer membrane-bounded periplasmic space"/>
    <property type="evidence" value="ECO:0007669"/>
    <property type="project" value="UniProtKB-ARBA"/>
</dbReference>
<evidence type="ECO:0000259" key="4">
    <source>
        <dbReference type="Pfam" id="PF00496"/>
    </source>
</evidence>
<dbReference type="Gene3D" id="3.40.190.10">
    <property type="entry name" value="Periplasmic binding protein-like II"/>
    <property type="match status" value="1"/>
</dbReference>
<gene>
    <name evidence="5" type="ORF">GWO68_08690</name>
</gene>
<dbReference type="Gene3D" id="3.10.105.10">
    <property type="entry name" value="Dipeptide-binding Protein, Domain 3"/>
    <property type="match status" value="1"/>
</dbReference>
<evidence type="ECO:0000313" key="5">
    <source>
        <dbReference type="EMBL" id="NDK55991.1"/>
    </source>
</evidence>
<dbReference type="Pfam" id="PF00496">
    <property type="entry name" value="SBP_bac_5"/>
    <property type="match status" value="1"/>
</dbReference>
<dbReference type="EMBL" id="JAAEAA010000009">
    <property type="protein sequence ID" value="NDK55991.1"/>
    <property type="molecule type" value="Genomic_DNA"/>
</dbReference>
<dbReference type="Proteomes" id="UP000478546">
    <property type="component" value="Unassembled WGS sequence"/>
</dbReference>
<accession>A0A6B2H0Z0</accession>
<comment type="caution">
    <text evidence="5">The sequence shown here is derived from an EMBL/GenBank/DDBJ whole genome shotgun (WGS) entry which is preliminary data.</text>
</comment>
<protein>
    <submittedName>
        <fullName evidence="5">ABC transporter substrate-binding protein</fullName>
    </submittedName>
</protein>
<comment type="similarity">
    <text evidence="1">Belongs to the bacterial solute-binding protein 5 family.</text>
</comment>
<dbReference type="GO" id="GO:0043190">
    <property type="term" value="C:ATP-binding cassette (ABC) transporter complex"/>
    <property type="evidence" value="ECO:0007669"/>
    <property type="project" value="InterPro"/>
</dbReference>